<dbReference type="Proteomes" id="UP000193553">
    <property type="component" value="Unassembled WGS sequence"/>
</dbReference>
<dbReference type="GO" id="GO:0006782">
    <property type="term" value="P:protoporphyrinogen IX biosynthetic process"/>
    <property type="evidence" value="ECO:0007669"/>
    <property type="project" value="UniProtKB-UniRule"/>
</dbReference>
<dbReference type="Proteomes" id="UP000193884">
    <property type="component" value="Unassembled WGS sequence"/>
</dbReference>
<sequence length="248" mass="26254">MSILVTRPHPDNEATSENLRARGHVVLLAPVLKFEPVAFHGESETSYSAVIVTSANAIRGVASQLPDLGLLELPLFAVGEHTAAAGRDAGFAEVIVAGGDAAALRDKVMQSARDKRLKKKSTLLYLAGADLSRDLGGELGAEGFNVITQTTYRMAPVKLLPRDVCEGFAAHGIEAVLHYSRRSARAFLEAARAEGVEISALAIPQCCLSETVAGVLREAGASQVLVAATPDENALFDTLERALRTRLA</sequence>
<dbReference type="UniPathway" id="UPA00251">
    <property type="reaction ID" value="UER00320"/>
</dbReference>
<evidence type="ECO:0000313" key="14">
    <source>
        <dbReference type="Proteomes" id="UP000193884"/>
    </source>
</evidence>
<dbReference type="SUPFAM" id="SSF69618">
    <property type="entry name" value="HemD-like"/>
    <property type="match status" value="1"/>
</dbReference>
<dbReference type="InterPro" id="IPR003754">
    <property type="entry name" value="4pyrrol_synth_uPrphyn_synth"/>
</dbReference>
<comment type="catalytic activity">
    <reaction evidence="8 9">
        <text>hydroxymethylbilane = uroporphyrinogen III + H2O</text>
        <dbReference type="Rhea" id="RHEA:18965"/>
        <dbReference type="ChEBI" id="CHEBI:15377"/>
        <dbReference type="ChEBI" id="CHEBI:57308"/>
        <dbReference type="ChEBI" id="CHEBI:57845"/>
        <dbReference type="EC" id="4.2.1.75"/>
    </reaction>
</comment>
<dbReference type="CDD" id="cd06578">
    <property type="entry name" value="HemD"/>
    <property type="match status" value="1"/>
</dbReference>
<keyword evidence="5 9" id="KW-0627">Porphyrin biosynthesis</keyword>
<comment type="function">
    <text evidence="6 9">Catalyzes cyclization of the linear tetrapyrrole, hydroxymethylbilane, to the macrocyclic uroporphyrinogen III.</text>
</comment>
<evidence type="ECO:0000313" key="11">
    <source>
        <dbReference type="EMBL" id="OSJ10361.1"/>
    </source>
</evidence>
<feature type="domain" description="Tetrapyrrole biosynthesis uroporphyrinogen III synthase" evidence="10">
    <location>
        <begin position="14"/>
        <end position="236"/>
    </location>
</feature>
<keyword evidence="14" id="KW-1185">Reference proteome</keyword>
<dbReference type="Pfam" id="PF02602">
    <property type="entry name" value="HEM4"/>
    <property type="match status" value="1"/>
</dbReference>
<dbReference type="AlphaFoldDB" id="A0A1X3H6X5"/>
<comment type="caution">
    <text evidence="11">The sequence shown here is derived from an EMBL/GenBank/DDBJ whole genome shotgun (WGS) entry which is preliminary data.</text>
</comment>
<name>A0A1X3H6X5_9BRAD</name>
<evidence type="ECO:0000259" key="10">
    <source>
        <dbReference type="Pfam" id="PF02602"/>
    </source>
</evidence>
<protein>
    <recommendedName>
        <fullName evidence="7 9">Uroporphyrinogen-III synthase</fullName>
        <ecNumber evidence="3 9">4.2.1.75</ecNumber>
    </recommendedName>
</protein>
<reference evidence="13 14" key="1">
    <citation type="submission" date="2017-03" db="EMBL/GenBank/DDBJ databases">
        <title>Whole genome sequences of fourteen strains of Bradyrhizobium canariense and one strain of Bradyrhizobium japonicum isolated from Lupinus (Papilionoideae: Genisteae) species in Algeria.</title>
        <authorList>
            <person name="Crovadore J."/>
            <person name="Chekireb D."/>
            <person name="Brachmann A."/>
            <person name="Chablais R."/>
            <person name="Cochard B."/>
            <person name="Lefort F."/>
        </authorList>
    </citation>
    <scope>NUCLEOTIDE SEQUENCE [LARGE SCALE GENOMIC DNA]</scope>
    <source>
        <strain evidence="11 13">UBMA195</strain>
        <strain evidence="12 14">UBMAN05</strain>
    </source>
</reference>
<organism evidence="11 13">
    <name type="scientific">Bradyrhizobium canariense</name>
    <dbReference type="NCBI Taxonomy" id="255045"/>
    <lineage>
        <taxon>Bacteria</taxon>
        <taxon>Pseudomonadati</taxon>
        <taxon>Pseudomonadota</taxon>
        <taxon>Alphaproteobacteria</taxon>
        <taxon>Hyphomicrobiales</taxon>
        <taxon>Nitrobacteraceae</taxon>
        <taxon>Bradyrhizobium</taxon>
    </lineage>
</organism>
<evidence type="ECO:0000256" key="3">
    <source>
        <dbReference type="ARBA" id="ARBA00013109"/>
    </source>
</evidence>
<dbReference type="GO" id="GO:0006780">
    <property type="term" value="P:uroporphyrinogen III biosynthetic process"/>
    <property type="evidence" value="ECO:0007669"/>
    <property type="project" value="UniProtKB-UniRule"/>
</dbReference>
<dbReference type="GO" id="GO:0004852">
    <property type="term" value="F:uroporphyrinogen-III synthase activity"/>
    <property type="evidence" value="ECO:0007669"/>
    <property type="project" value="UniProtKB-UniRule"/>
</dbReference>
<comment type="similarity">
    <text evidence="2 9">Belongs to the uroporphyrinogen-III synthase family.</text>
</comment>
<comment type="pathway">
    <text evidence="1 9">Porphyrin-containing compound metabolism; protoporphyrin-IX biosynthesis; coproporphyrinogen-III from 5-aminolevulinate: step 3/4.</text>
</comment>
<keyword evidence="4 9" id="KW-0456">Lyase</keyword>
<dbReference type="EMBL" id="NAFI01000172">
    <property type="protein sequence ID" value="OSJ10361.1"/>
    <property type="molecule type" value="Genomic_DNA"/>
</dbReference>
<dbReference type="OrthoDB" id="7163809at2"/>
<proteinExistence type="inferred from homology"/>
<evidence type="ECO:0000256" key="6">
    <source>
        <dbReference type="ARBA" id="ARBA00037589"/>
    </source>
</evidence>
<accession>A0A1X3H6X5</accession>
<dbReference type="Gene3D" id="3.40.50.10090">
    <property type="match status" value="2"/>
</dbReference>
<dbReference type="EC" id="4.2.1.75" evidence="3 9"/>
<gene>
    <name evidence="12" type="ORF">BST63_18380</name>
    <name evidence="11" type="ORF">BSZ18_16890</name>
</gene>
<evidence type="ECO:0000256" key="2">
    <source>
        <dbReference type="ARBA" id="ARBA00008133"/>
    </source>
</evidence>
<evidence type="ECO:0000313" key="12">
    <source>
        <dbReference type="EMBL" id="OSJ27717.1"/>
    </source>
</evidence>
<evidence type="ECO:0000256" key="7">
    <source>
        <dbReference type="ARBA" id="ARBA00040167"/>
    </source>
</evidence>
<dbReference type="PANTHER" id="PTHR38042:SF1">
    <property type="entry name" value="UROPORPHYRINOGEN-III SYNTHASE, CHLOROPLASTIC"/>
    <property type="match status" value="1"/>
</dbReference>
<evidence type="ECO:0000256" key="9">
    <source>
        <dbReference type="RuleBase" id="RU366031"/>
    </source>
</evidence>
<evidence type="ECO:0000313" key="13">
    <source>
        <dbReference type="Proteomes" id="UP000193553"/>
    </source>
</evidence>
<dbReference type="PANTHER" id="PTHR38042">
    <property type="entry name" value="UROPORPHYRINOGEN-III SYNTHASE, CHLOROPLASTIC"/>
    <property type="match status" value="1"/>
</dbReference>
<dbReference type="InterPro" id="IPR036108">
    <property type="entry name" value="4pyrrol_syn_uPrphyn_synt_sf"/>
</dbReference>
<evidence type="ECO:0000256" key="4">
    <source>
        <dbReference type="ARBA" id="ARBA00023239"/>
    </source>
</evidence>
<evidence type="ECO:0000256" key="5">
    <source>
        <dbReference type="ARBA" id="ARBA00023244"/>
    </source>
</evidence>
<dbReference type="InterPro" id="IPR039793">
    <property type="entry name" value="UROS/Hem4"/>
</dbReference>
<evidence type="ECO:0000256" key="1">
    <source>
        <dbReference type="ARBA" id="ARBA00004772"/>
    </source>
</evidence>
<evidence type="ECO:0000256" key="8">
    <source>
        <dbReference type="ARBA" id="ARBA00048617"/>
    </source>
</evidence>
<dbReference type="RefSeq" id="WP_085359617.1">
    <property type="nucleotide sequence ID" value="NZ_NAFC01000167.1"/>
</dbReference>
<dbReference type="EMBL" id="NAFK01000163">
    <property type="protein sequence ID" value="OSJ27717.1"/>
    <property type="molecule type" value="Genomic_DNA"/>
</dbReference>